<dbReference type="Pfam" id="PF26204">
    <property type="entry name" value="Med14_fung"/>
    <property type="match status" value="1"/>
</dbReference>
<proteinExistence type="inferred from homology"/>
<dbReference type="EMBL" id="JAUIQD010000008">
    <property type="protein sequence ID" value="KAK3341746.1"/>
    <property type="molecule type" value="Genomic_DNA"/>
</dbReference>
<comment type="function">
    <text evidence="9">Component of the Mediator complex, a coactivator involved in the regulated transcription of nearly all RNA polymerase II-dependent genes. Mediator functions as a bridge to convey information from gene-specific regulatory proteins to the basal RNA polymerase II transcription machinery. Mediator is recruited to promoters by direct interactions with regulatory proteins and serves as a scaffold for the assembly of a functional preinitiation complex with RNA polymerase II and the general transcription factors.</text>
</comment>
<evidence type="ECO:0000259" key="11">
    <source>
        <dbReference type="Pfam" id="PF08638"/>
    </source>
</evidence>
<dbReference type="AlphaFoldDB" id="A0AAJ0H6X3"/>
<dbReference type="GO" id="GO:0070847">
    <property type="term" value="C:core mediator complex"/>
    <property type="evidence" value="ECO:0007669"/>
    <property type="project" value="TreeGrafter"/>
</dbReference>
<dbReference type="InterPro" id="IPR013947">
    <property type="entry name" value="Mediator_Med14"/>
</dbReference>
<name>A0AAJ0H6X3_9PEZI</name>
<keyword evidence="13" id="KW-1185">Reference proteome</keyword>
<evidence type="ECO:0000256" key="7">
    <source>
        <dbReference type="ARBA" id="ARBA00023242"/>
    </source>
</evidence>
<dbReference type="PANTHER" id="PTHR12809">
    <property type="entry name" value="MEDIATOR COMPLEX SUBUNIT"/>
    <property type="match status" value="1"/>
</dbReference>
<reference evidence="12" key="1">
    <citation type="journal article" date="2023" name="Mol. Phylogenet. Evol.">
        <title>Genome-scale phylogeny and comparative genomics of the fungal order Sordariales.</title>
        <authorList>
            <person name="Hensen N."/>
            <person name="Bonometti L."/>
            <person name="Westerberg I."/>
            <person name="Brannstrom I.O."/>
            <person name="Guillou S."/>
            <person name="Cros-Aarteil S."/>
            <person name="Calhoun S."/>
            <person name="Haridas S."/>
            <person name="Kuo A."/>
            <person name="Mondo S."/>
            <person name="Pangilinan J."/>
            <person name="Riley R."/>
            <person name="LaButti K."/>
            <person name="Andreopoulos B."/>
            <person name="Lipzen A."/>
            <person name="Chen C."/>
            <person name="Yan M."/>
            <person name="Daum C."/>
            <person name="Ng V."/>
            <person name="Clum A."/>
            <person name="Steindorff A."/>
            <person name="Ohm R.A."/>
            <person name="Martin F."/>
            <person name="Silar P."/>
            <person name="Natvig D.O."/>
            <person name="Lalanne C."/>
            <person name="Gautier V."/>
            <person name="Ament-Velasquez S.L."/>
            <person name="Kruys A."/>
            <person name="Hutchinson M.I."/>
            <person name="Powell A.J."/>
            <person name="Barry K."/>
            <person name="Miller A.N."/>
            <person name="Grigoriev I.V."/>
            <person name="Debuchy R."/>
            <person name="Gladieux P."/>
            <person name="Hiltunen Thoren M."/>
            <person name="Johannesson H."/>
        </authorList>
    </citation>
    <scope>NUCLEOTIDE SEQUENCE</scope>
    <source>
        <strain evidence="12">CBS 955.72</strain>
    </source>
</reference>
<comment type="caution">
    <text evidence="12">The sequence shown here is derived from an EMBL/GenBank/DDBJ whole genome shotgun (WGS) entry which is preliminary data.</text>
</comment>
<sequence length="1213" mass="134973">MRSMPGAFSMENGTHSGVRSNHDSWTNGANGGAVVKREFTPDKGKGILADFTNGGDGSGMDVDSEPNGGVVTAHRPTMDDLPDEIQHITADILPLNLILARLAQFSHGTLQDTIAALASKPVPQITANGNASYQYTGADDTSPESLEKKTTLLKTIQDLHTRWVKALVITEWSKKSEKVSKLIDIRSHLAAKVEEFNMVFWDLIKVKHELHWAKLPSPDLKTALEILTSGEVSWMPELGYLEPPPITVEEKDVWIDNINTMLSVRLSFDEYDKIPLAFRDYSIDSGRVTFKVKGGFEVDLTIGDEDFEKQFWFIDFRFLFTPAQEEVSEPVRTALEVKVNHALATDGLAGCYKYLHEFVLTQKITEFWRQAVELSRARWIDTLSVERLNRAMAIQYWVNRPHSQGSKSWIILGVSSGNGPSGLPDPKSPSRLSLRWFRDNKEVKDFDIPFDAETISVEDLLTTVIARHVEYLLGSIYNKLLSKPRFALRQARLALEVSKEEPSESSLTLQLFDHENAAVRVDTMTGSFIMLPPSPLILEGQRKINSSPNPAEEGPAHLEQIRCTYTMRDLSSRAKSIGWTVLRGPITQEEVKNIVHSSAPPSRDTFQAVWMRKIGWTPQWFVMMSISLGGDQWWLVELSSPQPGAQTARLKMFTKMPMSSGQLSLSDTFFQNLTVYTSGMISHITDLRELHTKRVGHAARPSTNYSLPPQITMPTLFVRLSDMLRSRKDATDASSSTPWAKDFIPIIFRGVQSYSEDETASEAGSPQQKRDSRIKIIAEAKLAVTNKAKFQLLKGSVGHDIVFDGRAGQFTLQLRADMGTPMVTLLESRIRALERLVDFVEAIRRAGQNVVAERVTLREVVFAYRSSDLPTPATLPGLLGGPPPPHDKARVWTVRLDLGKDTGVDIKLEKGNPHLRVLDYLRQAASSPSFESLPTWFLATLPLFRGLDKIEDAWEPIAMKNEGSFQAFHKGLNWVTIRFALATPLGAPRRMVGLDIKPRIRKGKTMWHVYRPDITGGGGSAAWADPSAAIKSRNDEFDKVLKEKVWSTNAEGIRVLGMGAAADMETGIEPLLSMIDAAIRSLVGTPPPPAPQPQLQEQAIPVAPAPQPLGPGQGQGQGLGQGQGPIIQPQQQQQPARFPQSTLQQQRQHAQQQHAHAQQHAQAMAAQQHAQQQHHQQQQQQHQQQQHQQHQQQQHQQRGGGGMGTSSAPLVVD</sequence>
<evidence type="ECO:0000256" key="9">
    <source>
        <dbReference type="RuleBase" id="RU365082"/>
    </source>
</evidence>
<evidence type="ECO:0000256" key="10">
    <source>
        <dbReference type="SAM" id="MobiDB-lite"/>
    </source>
</evidence>
<comment type="subcellular location">
    <subcellularLocation>
        <location evidence="1 9">Nucleus</location>
    </subcellularLocation>
</comment>
<feature type="compositionally biased region" description="Gly residues" evidence="10">
    <location>
        <begin position="1111"/>
        <end position="1123"/>
    </location>
</feature>
<protein>
    <recommendedName>
        <fullName evidence="3 9">Mediator of RNA polymerase II transcription subunit 14</fullName>
    </recommendedName>
    <alternativeName>
        <fullName evidence="8 9">Mediator complex subunit 14</fullName>
    </alternativeName>
</protein>
<feature type="compositionally biased region" description="Low complexity" evidence="10">
    <location>
        <begin position="1124"/>
        <end position="1135"/>
    </location>
</feature>
<dbReference type="GO" id="GO:0006357">
    <property type="term" value="P:regulation of transcription by RNA polymerase II"/>
    <property type="evidence" value="ECO:0007669"/>
    <property type="project" value="InterPro"/>
</dbReference>
<dbReference type="InterPro" id="IPR055122">
    <property type="entry name" value="Med14_N"/>
</dbReference>
<feature type="compositionally biased region" description="Low complexity" evidence="10">
    <location>
        <begin position="1144"/>
        <end position="1197"/>
    </location>
</feature>
<keyword evidence="4 9" id="KW-0805">Transcription regulation</keyword>
<dbReference type="PANTHER" id="PTHR12809:SF2">
    <property type="entry name" value="MEDIATOR OF RNA POLYMERASE II TRANSCRIPTION SUBUNIT 14"/>
    <property type="match status" value="1"/>
</dbReference>
<evidence type="ECO:0000256" key="6">
    <source>
        <dbReference type="ARBA" id="ARBA00023163"/>
    </source>
</evidence>
<dbReference type="Pfam" id="PF08638">
    <property type="entry name" value="Med14"/>
    <property type="match status" value="1"/>
</dbReference>
<reference evidence="12" key="2">
    <citation type="submission" date="2023-06" db="EMBL/GenBank/DDBJ databases">
        <authorList>
            <consortium name="Lawrence Berkeley National Laboratory"/>
            <person name="Haridas S."/>
            <person name="Hensen N."/>
            <person name="Bonometti L."/>
            <person name="Westerberg I."/>
            <person name="Brannstrom I.O."/>
            <person name="Guillou S."/>
            <person name="Cros-Aarteil S."/>
            <person name="Calhoun S."/>
            <person name="Kuo A."/>
            <person name="Mondo S."/>
            <person name="Pangilinan J."/>
            <person name="Riley R."/>
            <person name="Labutti K."/>
            <person name="Andreopoulos B."/>
            <person name="Lipzen A."/>
            <person name="Chen C."/>
            <person name="Yanf M."/>
            <person name="Daum C."/>
            <person name="Ng V."/>
            <person name="Clum A."/>
            <person name="Steindorff A."/>
            <person name="Ohm R."/>
            <person name="Martin F."/>
            <person name="Silar P."/>
            <person name="Natvig D."/>
            <person name="Lalanne C."/>
            <person name="Gautier V."/>
            <person name="Ament-Velasquez S.L."/>
            <person name="Kruys A."/>
            <person name="Hutchinson M.I."/>
            <person name="Powell A.J."/>
            <person name="Barry K."/>
            <person name="Miller A.N."/>
            <person name="Grigoriev I.V."/>
            <person name="Debuchy R."/>
            <person name="Gladieux P."/>
            <person name="Thoren M.H."/>
            <person name="Johannesson H."/>
        </authorList>
    </citation>
    <scope>NUCLEOTIDE SEQUENCE</scope>
    <source>
        <strain evidence="12">CBS 955.72</strain>
    </source>
</reference>
<feature type="compositionally biased region" description="Polar residues" evidence="10">
    <location>
        <begin position="11"/>
        <end position="28"/>
    </location>
</feature>
<evidence type="ECO:0000256" key="5">
    <source>
        <dbReference type="ARBA" id="ARBA00023159"/>
    </source>
</evidence>
<evidence type="ECO:0000313" key="13">
    <source>
        <dbReference type="Proteomes" id="UP001275084"/>
    </source>
</evidence>
<keyword evidence="7 9" id="KW-0539">Nucleus</keyword>
<organism evidence="12 13">
    <name type="scientific">Lasiosphaeria hispida</name>
    <dbReference type="NCBI Taxonomy" id="260671"/>
    <lineage>
        <taxon>Eukaryota</taxon>
        <taxon>Fungi</taxon>
        <taxon>Dikarya</taxon>
        <taxon>Ascomycota</taxon>
        <taxon>Pezizomycotina</taxon>
        <taxon>Sordariomycetes</taxon>
        <taxon>Sordariomycetidae</taxon>
        <taxon>Sordariales</taxon>
        <taxon>Lasiosphaeriaceae</taxon>
        <taxon>Lasiosphaeria</taxon>
    </lineage>
</organism>
<dbReference type="Proteomes" id="UP001275084">
    <property type="component" value="Unassembled WGS sequence"/>
</dbReference>
<feature type="domain" description="Mediator complex subunit MED14 N-terminal" evidence="11">
    <location>
        <begin position="93"/>
        <end position="304"/>
    </location>
</feature>
<keyword evidence="5 9" id="KW-0010">Activator</keyword>
<evidence type="ECO:0000256" key="1">
    <source>
        <dbReference type="ARBA" id="ARBA00004123"/>
    </source>
</evidence>
<evidence type="ECO:0000313" key="12">
    <source>
        <dbReference type="EMBL" id="KAK3341746.1"/>
    </source>
</evidence>
<evidence type="ECO:0000256" key="4">
    <source>
        <dbReference type="ARBA" id="ARBA00023015"/>
    </source>
</evidence>
<accession>A0AAJ0H6X3</accession>
<dbReference type="GO" id="GO:0003712">
    <property type="term" value="F:transcription coregulator activity"/>
    <property type="evidence" value="ECO:0007669"/>
    <property type="project" value="UniProtKB-UniRule"/>
</dbReference>
<keyword evidence="6 9" id="KW-0804">Transcription</keyword>
<feature type="region of interest" description="Disordered" evidence="10">
    <location>
        <begin position="1"/>
        <end position="38"/>
    </location>
</feature>
<dbReference type="GO" id="GO:0016592">
    <property type="term" value="C:mediator complex"/>
    <property type="evidence" value="ECO:0007669"/>
    <property type="project" value="UniProtKB-UniRule"/>
</dbReference>
<evidence type="ECO:0000256" key="2">
    <source>
        <dbReference type="ARBA" id="ARBA00007813"/>
    </source>
</evidence>
<evidence type="ECO:0000256" key="8">
    <source>
        <dbReference type="ARBA" id="ARBA00032007"/>
    </source>
</evidence>
<gene>
    <name evidence="12" type="ORF">B0T25DRAFT_352193</name>
</gene>
<comment type="similarity">
    <text evidence="2 9">Belongs to the Mediator complex subunit 14 family.</text>
</comment>
<evidence type="ECO:0000256" key="3">
    <source>
        <dbReference type="ARBA" id="ARBA00019619"/>
    </source>
</evidence>
<comment type="subunit">
    <text evidence="9">Component of the Mediator complex.</text>
</comment>
<feature type="region of interest" description="Disordered" evidence="10">
    <location>
        <begin position="1102"/>
        <end position="1213"/>
    </location>
</feature>